<comment type="caution">
    <text evidence="1">The sequence shown here is derived from an EMBL/GenBank/DDBJ whole genome shotgun (WGS) entry which is preliminary data.</text>
</comment>
<name>A0A9X2EZZ6_9SPHI</name>
<dbReference type="AlphaFoldDB" id="A0A9X2EZZ6"/>
<evidence type="ECO:0000313" key="2">
    <source>
        <dbReference type="Proteomes" id="UP001155182"/>
    </source>
</evidence>
<dbReference type="Proteomes" id="UP001155182">
    <property type="component" value="Unassembled WGS sequence"/>
</dbReference>
<reference evidence="1" key="1">
    <citation type="submission" date="2022-06" db="EMBL/GenBank/DDBJ databases">
        <title>Solitalea sp. MAHUQ-68 isolated from rhizospheric soil.</title>
        <authorList>
            <person name="Huq M.A."/>
        </authorList>
    </citation>
    <scope>NUCLEOTIDE SEQUENCE</scope>
    <source>
        <strain evidence="1">MAHUQ-68</strain>
    </source>
</reference>
<accession>A0A9X2EZZ6</accession>
<protein>
    <submittedName>
        <fullName evidence="1">Uncharacterized protein</fullName>
    </submittedName>
</protein>
<gene>
    <name evidence="1" type="ORF">NF867_04755</name>
</gene>
<dbReference type="RefSeq" id="WP_252586453.1">
    <property type="nucleotide sequence ID" value="NZ_JAMWYS010000024.1"/>
</dbReference>
<keyword evidence="2" id="KW-1185">Reference proteome</keyword>
<sequence>MILFKNMLKTVTYCFLLFSIHTAYGQQKLQIDADLAANSQPLEVKRKGASAIGKYQFGAYKIVSGKAGLTTSKSKQKLFSAESEAHSKRAFSFVFVRNDSDSVLVNAIVTSKRHDVNLDYFSLRFNWDDQKVSETNDYFMVNITRPGDSIEWKMTTASTSKMKTMGDIQYYETTTFKGGVTNGLSDIEIKDVPIVYKSVFQAPVYGYQFFQGDKAIGAVQLGANNRLFVWLHKDLDAKAQLSLAAAMASMMVKQF</sequence>
<organism evidence="1 2">
    <name type="scientific">Solitalea agri</name>
    <dbReference type="NCBI Taxonomy" id="2953739"/>
    <lineage>
        <taxon>Bacteria</taxon>
        <taxon>Pseudomonadati</taxon>
        <taxon>Bacteroidota</taxon>
        <taxon>Sphingobacteriia</taxon>
        <taxon>Sphingobacteriales</taxon>
        <taxon>Sphingobacteriaceae</taxon>
        <taxon>Solitalea</taxon>
    </lineage>
</organism>
<proteinExistence type="predicted"/>
<evidence type="ECO:0000313" key="1">
    <source>
        <dbReference type="EMBL" id="MCO4292169.1"/>
    </source>
</evidence>
<dbReference type="EMBL" id="JAMWYS010000024">
    <property type="protein sequence ID" value="MCO4292169.1"/>
    <property type="molecule type" value="Genomic_DNA"/>
</dbReference>